<evidence type="ECO:0000313" key="2">
    <source>
        <dbReference type="Proteomes" id="UP000187280"/>
    </source>
</evidence>
<organism evidence="1 2">
    <name type="scientific">Lonsdalea quercina</name>
    <dbReference type="NCBI Taxonomy" id="71657"/>
    <lineage>
        <taxon>Bacteria</taxon>
        <taxon>Pseudomonadati</taxon>
        <taxon>Pseudomonadota</taxon>
        <taxon>Gammaproteobacteria</taxon>
        <taxon>Enterobacterales</taxon>
        <taxon>Pectobacteriaceae</taxon>
        <taxon>Lonsdalea</taxon>
    </lineage>
</organism>
<dbReference type="eggNOG" id="ENOG502Z82N">
    <property type="taxonomic scope" value="Bacteria"/>
</dbReference>
<dbReference type="PROSITE" id="PS51257">
    <property type="entry name" value="PROKAR_LIPOPROTEIN"/>
    <property type="match status" value="1"/>
</dbReference>
<protein>
    <recommendedName>
        <fullName evidence="3">DUF1481 domain-containing protein</fullName>
    </recommendedName>
</protein>
<dbReference type="Pfam" id="PF07356">
    <property type="entry name" value="DUF1481"/>
    <property type="match status" value="1"/>
</dbReference>
<accession>A0A1H4G0K2</accession>
<gene>
    <name evidence="1" type="ORF">SAMN02982996_03299</name>
</gene>
<reference evidence="1 2" key="1">
    <citation type="submission" date="2016-10" db="EMBL/GenBank/DDBJ databases">
        <authorList>
            <person name="de Groot N.N."/>
        </authorList>
    </citation>
    <scope>NUCLEOTIDE SEQUENCE [LARGE SCALE GENOMIC DNA]</scope>
    <source>
        <strain evidence="1 2">ATCC 29281</strain>
    </source>
</reference>
<keyword evidence="2" id="KW-1185">Reference proteome</keyword>
<dbReference type="Proteomes" id="UP000187280">
    <property type="component" value="Unassembled WGS sequence"/>
</dbReference>
<dbReference type="InterPro" id="IPR010858">
    <property type="entry name" value="DUF1481"/>
</dbReference>
<evidence type="ECO:0000313" key="1">
    <source>
        <dbReference type="EMBL" id="SEB02242.1"/>
    </source>
</evidence>
<proteinExistence type="predicted"/>
<dbReference type="STRING" id="71657.SAMN02982996_03299"/>
<name>A0A1H4G0K2_9GAMM</name>
<evidence type="ECO:0008006" key="3">
    <source>
        <dbReference type="Google" id="ProtNLM"/>
    </source>
</evidence>
<sequence length="236" mass="26399">MLRKGLNRGAISPLLLFLKRTAIGSVAALAVSCSSHSPPSALYAGGYLSDRGVVRVWRKDDPAQQQTALMTVFSPFNGQSTQITRYHFQQNAVREITQSKSAPDKEDVRIRFDSKGAVSYMQRQLTDRRELLSDDDIALYQFDAVRLLEMSAAMRTGNVHLWQGQWQDGVVVTCSGQRIRPGLDSRASQRIAQRQKRSSVPLSIAWLESPEGTQLLLVANEDFCRWEPTAESLQSD</sequence>
<dbReference type="EMBL" id="FNQS01000017">
    <property type="protein sequence ID" value="SEB02242.1"/>
    <property type="molecule type" value="Genomic_DNA"/>
</dbReference>
<dbReference type="AlphaFoldDB" id="A0A1H4G0K2"/>